<evidence type="ECO:0000256" key="2">
    <source>
        <dbReference type="ARBA" id="ARBA00022840"/>
    </source>
</evidence>
<proteinExistence type="inferred from homology"/>
<comment type="function">
    <text evidence="6">Catalyzes the dehydration of the S-form of NAD(P)HX at the expense of ADP, which is converted to AMP. Together with NAD(P)HX epimerase, which catalyzes the epimerization of the S- and R-forms, the enzyme allows the repair of both epimers of NAD(P)HX, a damaged form of NAD(P)H that is a result of enzymatic or heat-dependent hydration.</text>
</comment>
<comment type="similarity">
    <text evidence="6">Belongs to the NnrD/CARKD family.</text>
</comment>
<feature type="binding site" evidence="6">
    <location>
        <position position="142"/>
    </location>
    <ligand>
        <name>(6S)-NADPHX</name>
        <dbReference type="ChEBI" id="CHEBI:64076"/>
    </ligand>
</feature>
<dbReference type="EMBL" id="CP014145">
    <property type="protein sequence ID" value="AMB57892.1"/>
    <property type="molecule type" value="Genomic_DNA"/>
</dbReference>
<keyword evidence="2 6" id="KW-0067">ATP-binding</keyword>
<evidence type="ECO:0000313" key="9">
    <source>
        <dbReference type="Proteomes" id="UP000058305"/>
    </source>
</evidence>
<evidence type="ECO:0000259" key="7">
    <source>
        <dbReference type="PROSITE" id="PS51383"/>
    </source>
</evidence>
<dbReference type="OrthoDB" id="9806925at2"/>
<dbReference type="InterPro" id="IPR029056">
    <property type="entry name" value="Ribokinase-like"/>
</dbReference>
<dbReference type="CDD" id="cd01171">
    <property type="entry name" value="YXKO-related"/>
    <property type="match status" value="1"/>
</dbReference>
<dbReference type="GO" id="GO:0110051">
    <property type="term" value="P:metabolite repair"/>
    <property type="evidence" value="ECO:0007669"/>
    <property type="project" value="TreeGrafter"/>
</dbReference>
<keyword evidence="1 6" id="KW-0547">Nucleotide-binding</keyword>
<dbReference type="PROSITE" id="PS51383">
    <property type="entry name" value="YJEF_C_3"/>
    <property type="match status" value="1"/>
</dbReference>
<dbReference type="KEGG" id="mvd:AWU67_02315"/>
<dbReference type="PANTHER" id="PTHR12592">
    <property type="entry name" value="ATP-DEPENDENT (S)-NAD(P)H-HYDRATE DEHYDRATASE FAMILY MEMBER"/>
    <property type="match status" value="1"/>
</dbReference>
<organism evidence="8 9">
    <name type="scientific">Microterricola viridarii</name>
    <dbReference type="NCBI Taxonomy" id="412690"/>
    <lineage>
        <taxon>Bacteria</taxon>
        <taxon>Bacillati</taxon>
        <taxon>Actinomycetota</taxon>
        <taxon>Actinomycetes</taxon>
        <taxon>Micrococcales</taxon>
        <taxon>Microbacteriaceae</taxon>
        <taxon>Microterricola</taxon>
    </lineage>
</organism>
<evidence type="ECO:0000256" key="3">
    <source>
        <dbReference type="ARBA" id="ARBA00022857"/>
    </source>
</evidence>
<comment type="cofactor">
    <cofactor evidence="6">
        <name>Mg(2+)</name>
        <dbReference type="ChEBI" id="CHEBI:18420"/>
    </cofactor>
</comment>
<dbReference type="GO" id="GO:0046496">
    <property type="term" value="P:nicotinamide nucleotide metabolic process"/>
    <property type="evidence" value="ECO:0007669"/>
    <property type="project" value="UniProtKB-UniRule"/>
</dbReference>
<feature type="domain" description="YjeF C-terminal" evidence="7">
    <location>
        <begin position="11"/>
        <end position="293"/>
    </location>
</feature>
<dbReference type="Pfam" id="PF01256">
    <property type="entry name" value="Carb_kinase"/>
    <property type="match status" value="1"/>
</dbReference>
<comment type="catalytic activity">
    <reaction evidence="6">
        <text>(6S)-NADHX + ADP = AMP + phosphate + NADH + H(+)</text>
        <dbReference type="Rhea" id="RHEA:32223"/>
        <dbReference type="ChEBI" id="CHEBI:15378"/>
        <dbReference type="ChEBI" id="CHEBI:43474"/>
        <dbReference type="ChEBI" id="CHEBI:57945"/>
        <dbReference type="ChEBI" id="CHEBI:64074"/>
        <dbReference type="ChEBI" id="CHEBI:456215"/>
        <dbReference type="ChEBI" id="CHEBI:456216"/>
        <dbReference type="EC" id="4.2.1.136"/>
    </reaction>
</comment>
<sequence length="297" mass="30529">MKTASEWLEWDERRAREWLAVPRAGDDKYSRGVLGVITGSHDYPGAAVLGVEAAMRTGVGMVRYTGPNAVRQQVLARRPEVVGVAGRVQAWLIGSGMSATRRTLILGAELGQAVAQGVPTVLDAGALDLVHEARGAVVLTPHYRELAELLMESARRAGHGAVKVTPAHGGPPHVDQIATQPALWAGRAAQQLGATVLLKGAVTYIAHPDGARFTVTGAPSWLATAGTGDVLGGILGALLATRHRTIAQDPSAVAPIAATAALVHALAARRASQGGPITALDVAGAIPATIAALLTGD</sequence>
<dbReference type="RefSeq" id="WP_067226249.1">
    <property type="nucleotide sequence ID" value="NZ_CP014145.1"/>
</dbReference>
<keyword evidence="9" id="KW-1185">Reference proteome</keyword>
<dbReference type="GO" id="GO:0052855">
    <property type="term" value="F:ADP-dependent NAD(P)H-hydrate dehydratase activity"/>
    <property type="evidence" value="ECO:0007669"/>
    <property type="project" value="UniProtKB-UniRule"/>
</dbReference>
<evidence type="ECO:0000256" key="5">
    <source>
        <dbReference type="ARBA" id="ARBA00023239"/>
    </source>
</evidence>
<evidence type="ECO:0000256" key="4">
    <source>
        <dbReference type="ARBA" id="ARBA00023027"/>
    </source>
</evidence>
<dbReference type="GO" id="GO:0005524">
    <property type="term" value="F:ATP binding"/>
    <property type="evidence" value="ECO:0007669"/>
    <property type="project" value="UniProtKB-KW"/>
</dbReference>
<dbReference type="Gene3D" id="3.40.1190.20">
    <property type="match status" value="1"/>
</dbReference>
<comment type="subunit">
    <text evidence="6">Homotetramer.</text>
</comment>
<feature type="binding site" evidence="6">
    <location>
        <position position="228"/>
    </location>
    <ligand>
        <name>AMP</name>
        <dbReference type="ChEBI" id="CHEBI:456215"/>
    </ligand>
</feature>
<dbReference type="InterPro" id="IPR000631">
    <property type="entry name" value="CARKD"/>
</dbReference>
<accession>A0A0Y0MTU7</accession>
<gene>
    <name evidence="6" type="primary">nnrD</name>
    <name evidence="8" type="ORF">AWU67_02315</name>
</gene>
<comment type="catalytic activity">
    <reaction evidence="6">
        <text>(6S)-NADPHX + ADP = AMP + phosphate + NADPH + H(+)</text>
        <dbReference type="Rhea" id="RHEA:32235"/>
        <dbReference type="ChEBI" id="CHEBI:15378"/>
        <dbReference type="ChEBI" id="CHEBI:43474"/>
        <dbReference type="ChEBI" id="CHEBI:57783"/>
        <dbReference type="ChEBI" id="CHEBI:64076"/>
        <dbReference type="ChEBI" id="CHEBI:456215"/>
        <dbReference type="ChEBI" id="CHEBI:456216"/>
        <dbReference type="EC" id="4.2.1.136"/>
    </reaction>
</comment>
<dbReference type="GO" id="GO:0052856">
    <property type="term" value="F:NAD(P)HX epimerase activity"/>
    <property type="evidence" value="ECO:0007669"/>
    <property type="project" value="TreeGrafter"/>
</dbReference>
<dbReference type="AlphaFoldDB" id="A0A0Y0MTU7"/>
<keyword evidence="3 6" id="KW-0521">NADP</keyword>
<evidence type="ECO:0000256" key="6">
    <source>
        <dbReference type="HAMAP-Rule" id="MF_01965"/>
    </source>
</evidence>
<dbReference type="SUPFAM" id="SSF53613">
    <property type="entry name" value="Ribokinase-like"/>
    <property type="match status" value="1"/>
</dbReference>
<feature type="binding site" evidence="6">
    <location>
        <position position="229"/>
    </location>
    <ligand>
        <name>(6S)-NADPHX</name>
        <dbReference type="ChEBI" id="CHEBI:64076"/>
    </ligand>
</feature>
<reference evidence="8 9" key="1">
    <citation type="journal article" date="2016" name="J. Biotechnol.">
        <title>First complete genome sequence of a species in the genus Microterricola, an extremophilic cold active enzyme producing bacterial strain ERGS5:02 isolated from Sikkim Himalaya.</title>
        <authorList>
            <person name="Himanshu"/>
            <person name="Swarnkar M.K."/>
            <person name="Singh D."/>
            <person name="Kumar R."/>
        </authorList>
    </citation>
    <scope>NUCLEOTIDE SEQUENCE [LARGE SCALE GENOMIC DNA]</scope>
    <source>
        <strain evidence="8 9">ERGS5:02</strain>
    </source>
</reference>
<evidence type="ECO:0000313" key="8">
    <source>
        <dbReference type="EMBL" id="AMB57892.1"/>
    </source>
</evidence>
<feature type="binding site" evidence="6">
    <location>
        <position position="46"/>
    </location>
    <ligand>
        <name>(6S)-NADPHX</name>
        <dbReference type="ChEBI" id="CHEBI:64076"/>
    </ligand>
</feature>
<reference evidence="9" key="2">
    <citation type="submission" date="2016-01" db="EMBL/GenBank/DDBJ databases">
        <title>First complete genome sequence of a species in the genus Microterricola, an extremophilic cold active enzyme producing strain ERGS5:02 isolated from Sikkim Himalaya.</title>
        <authorList>
            <person name="Kumar R."/>
            <person name="Singh D."/>
            <person name="Swarnkar M.K."/>
        </authorList>
    </citation>
    <scope>NUCLEOTIDE SEQUENCE [LARGE SCALE GENOMIC DNA]</scope>
    <source>
        <strain evidence="9">ERGS5:02</strain>
    </source>
</reference>
<feature type="binding site" evidence="6">
    <location>
        <position position="96"/>
    </location>
    <ligand>
        <name>(6S)-NADPHX</name>
        <dbReference type="ChEBI" id="CHEBI:64076"/>
    </ligand>
</feature>
<dbReference type="Proteomes" id="UP000058305">
    <property type="component" value="Chromosome"/>
</dbReference>
<feature type="binding site" evidence="6">
    <location>
        <begin position="199"/>
        <end position="203"/>
    </location>
    <ligand>
        <name>AMP</name>
        <dbReference type="ChEBI" id="CHEBI:456215"/>
    </ligand>
</feature>
<name>A0A0Y0MTU7_9MICO</name>
<dbReference type="PANTHER" id="PTHR12592:SF0">
    <property type="entry name" value="ATP-DEPENDENT (S)-NAD(P)H-HYDRATE DEHYDRATASE"/>
    <property type="match status" value="1"/>
</dbReference>
<keyword evidence="4 6" id="KW-0520">NAD</keyword>
<dbReference type="HAMAP" id="MF_01965">
    <property type="entry name" value="NADHX_dehydratase"/>
    <property type="match status" value="1"/>
</dbReference>
<evidence type="ECO:0000256" key="1">
    <source>
        <dbReference type="ARBA" id="ARBA00022741"/>
    </source>
</evidence>
<dbReference type="EC" id="4.2.1.136" evidence="6"/>
<keyword evidence="5 6" id="KW-0456">Lyase</keyword>
<protein>
    <recommendedName>
        <fullName evidence="6">ADP-dependent (S)-NAD(P)H-hydrate dehydratase</fullName>
        <ecNumber evidence="6">4.2.1.136</ecNumber>
    </recommendedName>
    <alternativeName>
        <fullName evidence="6">ADP-dependent NAD(P)HX dehydratase</fullName>
    </alternativeName>
</protein>